<keyword evidence="3" id="KW-1003">Cell membrane</keyword>
<feature type="transmembrane region" description="Helical" evidence="13">
    <location>
        <begin position="215"/>
        <end position="235"/>
    </location>
</feature>
<evidence type="ECO:0000256" key="3">
    <source>
        <dbReference type="ARBA" id="ARBA00022475"/>
    </source>
</evidence>
<evidence type="ECO:0000256" key="5">
    <source>
        <dbReference type="ARBA" id="ARBA00022989"/>
    </source>
</evidence>
<dbReference type="SUPFAM" id="SSF53850">
    <property type="entry name" value="Periplasmic binding protein-like II"/>
    <property type="match status" value="1"/>
</dbReference>
<feature type="domain" description="Ionotropic glutamate receptor L-glutamate and glycine-binding" evidence="14">
    <location>
        <begin position="64"/>
        <end position="127"/>
    </location>
</feature>
<evidence type="ECO:0000256" key="8">
    <source>
        <dbReference type="ARBA" id="ARBA00023136"/>
    </source>
</evidence>
<dbReference type="PANTHER" id="PTHR42643">
    <property type="entry name" value="IONOTROPIC RECEPTOR 20A-RELATED"/>
    <property type="match status" value="1"/>
</dbReference>
<dbReference type="InterPro" id="IPR052192">
    <property type="entry name" value="Insect_Ionotropic_Sensory_Rcpt"/>
</dbReference>
<evidence type="ECO:0000256" key="2">
    <source>
        <dbReference type="ARBA" id="ARBA00022448"/>
    </source>
</evidence>
<keyword evidence="10" id="KW-0325">Glycoprotein</keyword>
<evidence type="ECO:0000259" key="14">
    <source>
        <dbReference type="SMART" id="SM00918"/>
    </source>
</evidence>
<comment type="caution">
    <text evidence="15">The sequence shown here is derived from an EMBL/GenBank/DDBJ whole genome shotgun (WGS) entry which is preliminary data.</text>
</comment>
<keyword evidence="11" id="KW-1071">Ligand-gated ion channel</keyword>
<organism evidence="15 16">
    <name type="scientific">Patella caerulea</name>
    <name type="common">Rayed Mediterranean limpet</name>
    <dbReference type="NCBI Taxonomy" id="87958"/>
    <lineage>
        <taxon>Eukaryota</taxon>
        <taxon>Metazoa</taxon>
        <taxon>Spiralia</taxon>
        <taxon>Lophotrochozoa</taxon>
        <taxon>Mollusca</taxon>
        <taxon>Gastropoda</taxon>
        <taxon>Patellogastropoda</taxon>
        <taxon>Patelloidea</taxon>
        <taxon>Patellidae</taxon>
        <taxon>Patella</taxon>
    </lineage>
</organism>
<evidence type="ECO:0000256" key="11">
    <source>
        <dbReference type="ARBA" id="ARBA00023286"/>
    </source>
</evidence>
<protein>
    <recommendedName>
        <fullName evidence="14">Ionotropic glutamate receptor L-glutamate and glycine-binding domain-containing protein</fullName>
    </recommendedName>
</protein>
<evidence type="ECO:0000256" key="7">
    <source>
        <dbReference type="ARBA" id="ARBA00023065"/>
    </source>
</evidence>
<evidence type="ECO:0000256" key="4">
    <source>
        <dbReference type="ARBA" id="ARBA00022692"/>
    </source>
</evidence>
<sequence>MLTCYRDLVEHFTIVNGKITAINCLNHYCTHKPEVGREICSADLLFPNIKHRYSSRHVLIGTLESNFLQKHVDKHNNTVYSGVVVELSDMLAKHLNFTFTFVQPSDGKYGGKSSDGKWQGLVGLLDREEVDMVIADFSITKERSKVVDFILPPFTRNTWSALSNRGIQRESNWSKIFRPFNAYVYIAILATVTVVAILFLLVQTNSTEANCSHCLRPWNCVFSILSNALVLISFLTSRGD</sequence>
<dbReference type="Pfam" id="PF10613">
    <property type="entry name" value="Lig_chan-Glu_bd"/>
    <property type="match status" value="1"/>
</dbReference>
<evidence type="ECO:0000256" key="10">
    <source>
        <dbReference type="ARBA" id="ARBA00023180"/>
    </source>
</evidence>
<dbReference type="AlphaFoldDB" id="A0AAN8K1C3"/>
<dbReference type="PANTHER" id="PTHR42643:SF24">
    <property type="entry name" value="IONOTROPIC RECEPTOR 60A"/>
    <property type="match status" value="1"/>
</dbReference>
<dbReference type="FunFam" id="3.40.190.10:FF:000078">
    <property type="entry name" value="glutamate receptor ionotropic, NMDA 3B"/>
    <property type="match status" value="1"/>
</dbReference>
<feature type="transmembrane region" description="Helical" evidence="13">
    <location>
        <begin position="182"/>
        <end position="203"/>
    </location>
</feature>
<accession>A0AAN8K1C3</accession>
<dbReference type="EMBL" id="JAZGQO010000006">
    <property type="protein sequence ID" value="KAK6186487.1"/>
    <property type="molecule type" value="Genomic_DNA"/>
</dbReference>
<dbReference type="InterPro" id="IPR019594">
    <property type="entry name" value="Glu/Gly-bd"/>
</dbReference>
<name>A0AAN8K1C3_PATCE</name>
<reference evidence="15 16" key="1">
    <citation type="submission" date="2024-01" db="EMBL/GenBank/DDBJ databases">
        <title>The genome of the rayed Mediterranean limpet Patella caerulea (Linnaeus, 1758).</title>
        <authorList>
            <person name="Anh-Thu Weber A."/>
            <person name="Halstead-Nussloch G."/>
        </authorList>
    </citation>
    <scope>NUCLEOTIDE SEQUENCE [LARGE SCALE GENOMIC DNA]</scope>
    <source>
        <strain evidence="15">AATW-2023a</strain>
        <tissue evidence="15">Whole specimen</tissue>
    </source>
</reference>
<keyword evidence="5 13" id="KW-1133">Transmembrane helix</keyword>
<evidence type="ECO:0000256" key="1">
    <source>
        <dbReference type="ARBA" id="ARBA00004651"/>
    </source>
</evidence>
<keyword evidence="7" id="KW-0406">Ion transport</keyword>
<comment type="subcellular location">
    <subcellularLocation>
        <location evidence="1">Cell membrane</location>
        <topology evidence="1">Multi-pass membrane protein</topology>
    </subcellularLocation>
</comment>
<dbReference type="SMART" id="SM00918">
    <property type="entry name" value="Lig_chan-Glu_bd"/>
    <property type="match status" value="1"/>
</dbReference>
<gene>
    <name evidence="15" type="ORF">SNE40_008516</name>
</gene>
<evidence type="ECO:0000256" key="12">
    <source>
        <dbReference type="ARBA" id="ARBA00023303"/>
    </source>
</evidence>
<evidence type="ECO:0000256" key="13">
    <source>
        <dbReference type="SAM" id="Phobius"/>
    </source>
</evidence>
<dbReference type="GO" id="GO:0015276">
    <property type="term" value="F:ligand-gated monoatomic ion channel activity"/>
    <property type="evidence" value="ECO:0007669"/>
    <property type="project" value="InterPro"/>
</dbReference>
<keyword evidence="2" id="KW-0813">Transport</keyword>
<evidence type="ECO:0000256" key="6">
    <source>
        <dbReference type="ARBA" id="ARBA00023054"/>
    </source>
</evidence>
<dbReference type="Proteomes" id="UP001347796">
    <property type="component" value="Unassembled WGS sequence"/>
</dbReference>
<keyword evidence="8 13" id="KW-0472">Membrane</keyword>
<keyword evidence="9" id="KW-0675">Receptor</keyword>
<proteinExistence type="predicted"/>
<dbReference type="GO" id="GO:0005886">
    <property type="term" value="C:plasma membrane"/>
    <property type="evidence" value="ECO:0007669"/>
    <property type="project" value="UniProtKB-SubCell"/>
</dbReference>
<evidence type="ECO:0000313" key="16">
    <source>
        <dbReference type="Proteomes" id="UP001347796"/>
    </source>
</evidence>
<evidence type="ECO:0000313" key="15">
    <source>
        <dbReference type="EMBL" id="KAK6186487.1"/>
    </source>
</evidence>
<keyword evidence="12" id="KW-0407">Ion channel</keyword>
<keyword evidence="16" id="KW-1185">Reference proteome</keyword>
<keyword evidence="6" id="KW-0175">Coiled coil</keyword>
<evidence type="ECO:0000256" key="9">
    <source>
        <dbReference type="ARBA" id="ARBA00023170"/>
    </source>
</evidence>
<dbReference type="Gene3D" id="3.40.190.10">
    <property type="entry name" value="Periplasmic binding protein-like II"/>
    <property type="match status" value="1"/>
</dbReference>
<dbReference type="GO" id="GO:0043226">
    <property type="term" value="C:organelle"/>
    <property type="evidence" value="ECO:0007669"/>
    <property type="project" value="UniProtKB-ARBA"/>
</dbReference>
<keyword evidence="4 13" id="KW-0812">Transmembrane</keyword>